<dbReference type="InterPro" id="IPR020449">
    <property type="entry name" value="Tscrpt_reg_AraC-type_HTH"/>
</dbReference>
<evidence type="ECO:0000313" key="5">
    <source>
        <dbReference type="EMBL" id="GGI09322.1"/>
    </source>
</evidence>
<keyword evidence="6" id="KW-1185">Reference proteome</keyword>
<dbReference type="InterPro" id="IPR009057">
    <property type="entry name" value="Homeodomain-like_sf"/>
</dbReference>
<dbReference type="Pfam" id="PF12833">
    <property type="entry name" value="HTH_18"/>
    <property type="match status" value="1"/>
</dbReference>
<reference evidence="6" key="1">
    <citation type="journal article" date="2019" name="Int. J. Syst. Evol. Microbiol.">
        <title>The Global Catalogue of Microorganisms (GCM) 10K type strain sequencing project: providing services to taxonomists for standard genome sequencing and annotation.</title>
        <authorList>
            <consortium name="The Broad Institute Genomics Platform"/>
            <consortium name="The Broad Institute Genome Sequencing Center for Infectious Disease"/>
            <person name="Wu L."/>
            <person name="Ma J."/>
        </authorList>
    </citation>
    <scope>NUCLEOTIDE SEQUENCE [LARGE SCALE GENOMIC DNA]</scope>
    <source>
        <strain evidence="6">CCM 8653</strain>
    </source>
</reference>
<protein>
    <submittedName>
        <fullName evidence="5">Transcriptional regulator</fullName>
    </submittedName>
</protein>
<feature type="domain" description="HTH araC/xylS-type" evidence="4">
    <location>
        <begin position="45"/>
        <end position="143"/>
    </location>
</feature>
<keyword evidence="1" id="KW-0805">Transcription regulation</keyword>
<keyword evidence="2" id="KW-0238">DNA-binding</keyword>
<comment type="caution">
    <text evidence="5">The sequence shown here is derived from an EMBL/GenBank/DDBJ whole genome shotgun (WGS) entry which is preliminary data.</text>
</comment>
<dbReference type="Gene3D" id="1.10.10.60">
    <property type="entry name" value="Homeodomain-like"/>
    <property type="match status" value="2"/>
</dbReference>
<keyword evidence="3" id="KW-0804">Transcription</keyword>
<dbReference type="PRINTS" id="PR00032">
    <property type="entry name" value="HTHARAC"/>
</dbReference>
<dbReference type="PROSITE" id="PS01124">
    <property type="entry name" value="HTH_ARAC_FAMILY_2"/>
    <property type="match status" value="1"/>
</dbReference>
<gene>
    <name evidence="5" type="ORF">GCM10007368_25590</name>
</gene>
<dbReference type="SUPFAM" id="SSF46689">
    <property type="entry name" value="Homeodomain-like"/>
    <property type="match status" value="2"/>
</dbReference>
<evidence type="ECO:0000259" key="4">
    <source>
        <dbReference type="PROSITE" id="PS01124"/>
    </source>
</evidence>
<organism evidence="5 6">
    <name type="scientific">Isoptericola cucumis</name>
    <dbReference type="NCBI Taxonomy" id="1776856"/>
    <lineage>
        <taxon>Bacteria</taxon>
        <taxon>Bacillati</taxon>
        <taxon>Actinomycetota</taxon>
        <taxon>Actinomycetes</taxon>
        <taxon>Micrococcales</taxon>
        <taxon>Promicromonosporaceae</taxon>
        <taxon>Isoptericola</taxon>
    </lineage>
</organism>
<dbReference type="InterPro" id="IPR050204">
    <property type="entry name" value="AraC_XylS_family_regulators"/>
</dbReference>
<proteinExistence type="predicted"/>
<evidence type="ECO:0000256" key="2">
    <source>
        <dbReference type="ARBA" id="ARBA00023125"/>
    </source>
</evidence>
<dbReference type="EMBL" id="BMDG01000008">
    <property type="protein sequence ID" value="GGI09322.1"/>
    <property type="molecule type" value="Genomic_DNA"/>
</dbReference>
<evidence type="ECO:0000313" key="6">
    <source>
        <dbReference type="Proteomes" id="UP000632535"/>
    </source>
</evidence>
<evidence type="ECO:0000256" key="3">
    <source>
        <dbReference type="ARBA" id="ARBA00023163"/>
    </source>
</evidence>
<dbReference type="InterPro" id="IPR018060">
    <property type="entry name" value="HTH_AraC"/>
</dbReference>
<accession>A0ABQ2B8E6</accession>
<dbReference type="PANTHER" id="PTHR46796">
    <property type="entry name" value="HTH-TYPE TRANSCRIPTIONAL ACTIVATOR RHAS-RELATED"/>
    <property type="match status" value="1"/>
</dbReference>
<evidence type="ECO:0000256" key="1">
    <source>
        <dbReference type="ARBA" id="ARBA00023015"/>
    </source>
</evidence>
<dbReference type="Proteomes" id="UP000632535">
    <property type="component" value="Unassembled WGS sequence"/>
</dbReference>
<sequence length="172" mass="19008">MLPTSTRAVVTRAASARRARGAGPTAVVLTGEMFTPAEDENRRLLRARDAIDREYSAPLDVPSLAAVAYMSPAHFARRFRAVFGETPYRYLQRRRIERACALLRDTSEPVTDVARTVGYDSLGTFSRTFTAVVGRSPTRYRQDARPVPAPVCFTKAWTRPSSFGEASPAARP</sequence>
<name>A0ABQ2B8E6_9MICO</name>
<dbReference type="PROSITE" id="PS00041">
    <property type="entry name" value="HTH_ARAC_FAMILY_1"/>
    <property type="match status" value="1"/>
</dbReference>
<dbReference type="SMART" id="SM00342">
    <property type="entry name" value="HTH_ARAC"/>
    <property type="match status" value="1"/>
</dbReference>
<dbReference type="InterPro" id="IPR018062">
    <property type="entry name" value="HTH_AraC-typ_CS"/>
</dbReference>